<dbReference type="SUPFAM" id="SSF54593">
    <property type="entry name" value="Glyoxalase/Bleomycin resistance protein/Dihydroxybiphenyl dioxygenase"/>
    <property type="match status" value="1"/>
</dbReference>
<protein>
    <recommendedName>
        <fullName evidence="1">VOC domain-containing protein</fullName>
    </recommendedName>
</protein>
<name>A0A1M7ZCX1_9HYPH</name>
<feature type="domain" description="VOC" evidence="1">
    <location>
        <begin position="6"/>
        <end position="131"/>
    </location>
</feature>
<accession>A0A1M7ZCX1</accession>
<dbReference type="Pfam" id="PF00903">
    <property type="entry name" value="Glyoxalase"/>
    <property type="match status" value="1"/>
</dbReference>
<dbReference type="RefSeq" id="WP_073626479.1">
    <property type="nucleotide sequence ID" value="NZ_FRXO01000002.1"/>
</dbReference>
<dbReference type="PANTHER" id="PTHR36503">
    <property type="entry name" value="BLR2520 PROTEIN"/>
    <property type="match status" value="1"/>
</dbReference>
<dbReference type="InterPro" id="IPR029068">
    <property type="entry name" value="Glyas_Bleomycin-R_OHBP_Dase"/>
</dbReference>
<dbReference type="InterPro" id="IPR004360">
    <property type="entry name" value="Glyas_Fos-R_dOase_dom"/>
</dbReference>
<evidence type="ECO:0000313" key="3">
    <source>
        <dbReference type="Proteomes" id="UP000186406"/>
    </source>
</evidence>
<dbReference type="PANTHER" id="PTHR36503:SF2">
    <property type="entry name" value="BLR2408 PROTEIN"/>
    <property type="match status" value="1"/>
</dbReference>
<dbReference type="PROSITE" id="PS51819">
    <property type="entry name" value="VOC"/>
    <property type="match status" value="1"/>
</dbReference>
<dbReference type="STRING" id="1123029.SAMN02745172_01143"/>
<sequence>MTEPHSPRMFVNLPVKDLPATMAFFSHLGFRFEPRFTNDKAACMVISEWNYAMLLTEPFFQGFTAKAICDSATSTEVLIALSMESRARVDEMAALALEAGGKVEDAPKDYGFMYQRAFQDPDGHNWEVFFMEPAAAEGDHG</sequence>
<reference evidence="2 3" key="1">
    <citation type="submission" date="2016-12" db="EMBL/GenBank/DDBJ databases">
        <authorList>
            <person name="Song W.-J."/>
            <person name="Kurnit D.M."/>
        </authorList>
    </citation>
    <scope>NUCLEOTIDE SEQUENCE [LARGE SCALE GENOMIC DNA]</scope>
    <source>
        <strain evidence="2 3">DSM 19599</strain>
    </source>
</reference>
<gene>
    <name evidence="2" type="ORF">SAMN02745172_01143</name>
</gene>
<dbReference type="InterPro" id="IPR037523">
    <property type="entry name" value="VOC_core"/>
</dbReference>
<evidence type="ECO:0000259" key="1">
    <source>
        <dbReference type="PROSITE" id="PS51819"/>
    </source>
</evidence>
<proteinExistence type="predicted"/>
<dbReference type="EMBL" id="FRXO01000002">
    <property type="protein sequence ID" value="SHO62724.1"/>
    <property type="molecule type" value="Genomic_DNA"/>
</dbReference>
<evidence type="ECO:0000313" key="2">
    <source>
        <dbReference type="EMBL" id="SHO62724.1"/>
    </source>
</evidence>
<dbReference type="Gene3D" id="3.10.180.10">
    <property type="entry name" value="2,3-Dihydroxybiphenyl 1,2-Dioxygenase, domain 1"/>
    <property type="match status" value="1"/>
</dbReference>
<dbReference type="OrthoDB" id="9798430at2"/>
<dbReference type="Proteomes" id="UP000186406">
    <property type="component" value="Unassembled WGS sequence"/>
</dbReference>
<keyword evidence="3" id="KW-1185">Reference proteome</keyword>
<organism evidence="2 3">
    <name type="scientific">Pseudoxanthobacter soli DSM 19599</name>
    <dbReference type="NCBI Taxonomy" id="1123029"/>
    <lineage>
        <taxon>Bacteria</taxon>
        <taxon>Pseudomonadati</taxon>
        <taxon>Pseudomonadota</taxon>
        <taxon>Alphaproteobacteria</taxon>
        <taxon>Hyphomicrobiales</taxon>
        <taxon>Segnochrobactraceae</taxon>
        <taxon>Pseudoxanthobacter</taxon>
    </lineage>
</organism>
<dbReference type="AlphaFoldDB" id="A0A1M7ZCX1"/>